<dbReference type="InterPro" id="IPR052955">
    <property type="entry name" value="UPF0703_membrane_permease"/>
</dbReference>
<feature type="domain" description="DUF1980" evidence="3">
    <location>
        <begin position="200"/>
        <end position="336"/>
    </location>
</feature>
<comment type="caution">
    <text evidence="4">The sequence shown here is derived from an EMBL/GenBank/DDBJ whole genome shotgun (WGS) entry which is preliminary data.</text>
</comment>
<sequence>MHEHKSMGIHYLIRAGILAGFSFYVVKLVKMDKLQYYIVPKMIPYVKITSVVLFLLAIYYIYLALQGTHKEQEAAECDCGHAPSSSISKNILMYGVFIVPLMLGFMMPDKIMGSEVAAVKGMNLNASSNQTPPMPSPPPTPVMEDEEQEDSFVAIIKENSLIPEDRLSAIEERLQESVAGNIDLTDGSLSAEDELDALFPTDAYTEEYGALGKKLYQKELIPVIEEGFLEIITAVDLYRQNFAGKKLEISGFVYREQNMASNQFVISRMAMTCCAADSMPYGILVESSRAASYAEDAWMKLTGIIGQTEYDGVEIMRLEALKIEMIEAPNDPYVYPYFGDFSDLVPE</sequence>
<keyword evidence="1" id="KW-1133">Transmembrane helix</keyword>
<dbReference type="NCBIfam" id="TIGR03943">
    <property type="entry name" value="TIGR03943 family putative permease subunit"/>
    <property type="match status" value="1"/>
</dbReference>
<accession>A0A3A6PH95</accession>
<feature type="transmembrane region" description="Helical" evidence="1">
    <location>
        <begin position="91"/>
        <end position="107"/>
    </location>
</feature>
<evidence type="ECO:0000313" key="4">
    <source>
        <dbReference type="EMBL" id="RJX40517.1"/>
    </source>
</evidence>
<evidence type="ECO:0000256" key="1">
    <source>
        <dbReference type="SAM" id="Phobius"/>
    </source>
</evidence>
<feature type="transmembrane region" description="Helical" evidence="1">
    <location>
        <begin position="12"/>
        <end position="30"/>
    </location>
</feature>
<dbReference type="InterPro" id="IPR015402">
    <property type="entry name" value="DUF1980"/>
</dbReference>
<dbReference type="Proteomes" id="UP000267798">
    <property type="component" value="Unassembled WGS sequence"/>
</dbReference>
<feature type="domain" description="DUF1980" evidence="2">
    <location>
        <begin position="13"/>
        <end position="123"/>
    </location>
</feature>
<dbReference type="AlphaFoldDB" id="A0A3A6PH95"/>
<dbReference type="Pfam" id="PF21537">
    <property type="entry name" value="DUF1980_C"/>
    <property type="match status" value="1"/>
</dbReference>
<evidence type="ECO:0000313" key="5">
    <source>
        <dbReference type="Proteomes" id="UP000267798"/>
    </source>
</evidence>
<name>A0A3A6PH95_9BACL</name>
<dbReference type="PANTHER" id="PTHR40047:SF1">
    <property type="entry name" value="UPF0703 PROTEIN YCGQ"/>
    <property type="match status" value="1"/>
</dbReference>
<dbReference type="PANTHER" id="PTHR40047">
    <property type="entry name" value="UPF0703 PROTEIN YCGQ"/>
    <property type="match status" value="1"/>
</dbReference>
<dbReference type="InterPro" id="IPR048493">
    <property type="entry name" value="DUF1980_N"/>
</dbReference>
<reference evidence="4 5" key="1">
    <citation type="submission" date="2018-09" db="EMBL/GenBank/DDBJ databases">
        <title>Paenibacillus aracenensis nov. sp. isolated from a cave in southern Spain.</title>
        <authorList>
            <person name="Jurado V."/>
            <person name="Gutierrez-Patricio S."/>
            <person name="Gonzalez-Pimentel J.L."/>
            <person name="Miller A.Z."/>
            <person name="Laiz L."/>
            <person name="Saiz-Jimenez C."/>
        </authorList>
    </citation>
    <scope>NUCLEOTIDE SEQUENCE [LARGE SCALE GENOMIC DNA]</scope>
    <source>
        <strain evidence="4 5">JCM 19203</strain>
    </source>
</reference>
<feature type="transmembrane region" description="Helical" evidence="1">
    <location>
        <begin position="42"/>
        <end position="62"/>
    </location>
</feature>
<gene>
    <name evidence="4" type="ORF">D3P09_00390</name>
</gene>
<keyword evidence="5" id="KW-1185">Reference proteome</keyword>
<dbReference type="RefSeq" id="WP_120106084.1">
    <property type="nucleotide sequence ID" value="NZ_QXQB01000001.1"/>
</dbReference>
<dbReference type="Pfam" id="PF09323">
    <property type="entry name" value="DUF1980"/>
    <property type="match status" value="1"/>
</dbReference>
<organism evidence="4 5">
    <name type="scientific">Paenibacillus pinisoli</name>
    <dbReference type="NCBI Taxonomy" id="1276110"/>
    <lineage>
        <taxon>Bacteria</taxon>
        <taxon>Bacillati</taxon>
        <taxon>Bacillota</taxon>
        <taxon>Bacilli</taxon>
        <taxon>Bacillales</taxon>
        <taxon>Paenibacillaceae</taxon>
        <taxon>Paenibacillus</taxon>
    </lineage>
</organism>
<dbReference type="InterPro" id="IPR048447">
    <property type="entry name" value="DUF1980_C"/>
</dbReference>
<proteinExistence type="predicted"/>
<evidence type="ECO:0000259" key="2">
    <source>
        <dbReference type="Pfam" id="PF09323"/>
    </source>
</evidence>
<keyword evidence="1" id="KW-0812">Transmembrane</keyword>
<evidence type="ECO:0000259" key="3">
    <source>
        <dbReference type="Pfam" id="PF21537"/>
    </source>
</evidence>
<keyword evidence="1" id="KW-0472">Membrane</keyword>
<dbReference type="EMBL" id="QXQB01000001">
    <property type="protein sequence ID" value="RJX40517.1"/>
    <property type="molecule type" value="Genomic_DNA"/>
</dbReference>
<protein>
    <submittedName>
        <fullName evidence="4">TIGR03943 family protein</fullName>
    </submittedName>
</protein>
<dbReference type="OrthoDB" id="9770408at2"/>